<evidence type="ECO:0000256" key="4">
    <source>
        <dbReference type="ARBA" id="ARBA00022795"/>
    </source>
</evidence>
<dbReference type="EMBL" id="JACBZM010000001">
    <property type="protein sequence ID" value="NYI45914.1"/>
    <property type="molecule type" value="Genomic_DNA"/>
</dbReference>
<dbReference type="InterPro" id="IPR003713">
    <property type="entry name" value="FliS"/>
</dbReference>
<dbReference type="GO" id="GO:0071973">
    <property type="term" value="P:bacterial-type flagellum-dependent cell motility"/>
    <property type="evidence" value="ECO:0007669"/>
    <property type="project" value="TreeGrafter"/>
</dbReference>
<gene>
    <name evidence="6" type="ORF">BJ993_002994</name>
</gene>
<comment type="similarity">
    <text evidence="2">Belongs to the FliS family.</text>
</comment>
<accession>A0A7Z0CM40</accession>
<dbReference type="NCBIfam" id="TIGR00208">
    <property type="entry name" value="fliS"/>
    <property type="match status" value="1"/>
</dbReference>
<dbReference type="Gene3D" id="1.20.120.340">
    <property type="entry name" value="Flagellar protein FliS"/>
    <property type="match status" value="1"/>
</dbReference>
<keyword evidence="3" id="KW-0963">Cytoplasm</keyword>
<dbReference type="SUPFAM" id="SSF101116">
    <property type="entry name" value="Flagellar export chaperone FliS"/>
    <property type="match status" value="1"/>
</dbReference>
<name>A0A7Z0CM40_9ACTN</name>
<dbReference type="PANTHER" id="PTHR34773:SF1">
    <property type="entry name" value="FLAGELLAR SECRETION CHAPERONE FLIS"/>
    <property type="match status" value="1"/>
</dbReference>
<evidence type="ECO:0000256" key="5">
    <source>
        <dbReference type="ARBA" id="ARBA00023186"/>
    </source>
</evidence>
<dbReference type="GO" id="GO:0044780">
    <property type="term" value="P:bacterial-type flagellum assembly"/>
    <property type="evidence" value="ECO:0007669"/>
    <property type="project" value="InterPro"/>
</dbReference>
<dbReference type="AlphaFoldDB" id="A0A7Z0CM40"/>
<dbReference type="CDD" id="cd16098">
    <property type="entry name" value="FliS"/>
    <property type="match status" value="1"/>
</dbReference>
<keyword evidence="6" id="KW-0969">Cilium</keyword>
<dbReference type="Proteomes" id="UP000562045">
    <property type="component" value="Unassembled WGS sequence"/>
</dbReference>
<dbReference type="RefSeq" id="WP_179649644.1">
    <property type="nucleotide sequence ID" value="NZ_JACBZM010000001.1"/>
</dbReference>
<reference evidence="6 7" key="1">
    <citation type="submission" date="2020-07" db="EMBL/GenBank/DDBJ databases">
        <title>Sequencing the genomes of 1000 actinobacteria strains.</title>
        <authorList>
            <person name="Klenk H.-P."/>
        </authorList>
    </citation>
    <scope>NUCLEOTIDE SEQUENCE [LARGE SCALE GENOMIC DNA]</scope>
    <source>
        <strain evidence="6 7">DSM 15131</strain>
    </source>
</reference>
<evidence type="ECO:0000256" key="2">
    <source>
        <dbReference type="ARBA" id="ARBA00008787"/>
    </source>
</evidence>
<dbReference type="GO" id="GO:0005829">
    <property type="term" value="C:cytosol"/>
    <property type="evidence" value="ECO:0007669"/>
    <property type="project" value="UniProtKB-SubCell"/>
</dbReference>
<keyword evidence="6" id="KW-0966">Cell projection</keyword>
<comment type="subcellular location">
    <subcellularLocation>
        <location evidence="1">Cytoplasm</location>
        <location evidence="1">Cytosol</location>
    </subcellularLocation>
</comment>
<evidence type="ECO:0000256" key="1">
    <source>
        <dbReference type="ARBA" id="ARBA00004514"/>
    </source>
</evidence>
<evidence type="ECO:0000256" key="3">
    <source>
        <dbReference type="ARBA" id="ARBA00022490"/>
    </source>
</evidence>
<keyword evidence="5" id="KW-0143">Chaperone</keyword>
<proteinExistence type="inferred from homology"/>
<comment type="caution">
    <text evidence="6">The sequence shown here is derived from an EMBL/GenBank/DDBJ whole genome shotgun (WGS) entry which is preliminary data.</text>
</comment>
<organism evidence="6 7">
    <name type="scientific">Nocardioides aromaticivorans</name>
    <dbReference type="NCBI Taxonomy" id="200618"/>
    <lineage>
        <taxon>Bacteria</taxon>
        <taxon>Bacillati</taxon>
        <taxon>Actinomycetota</taxon>
        <taxon>Actinomycetes</taxon>
        <taxon>Propionibacteriales</taxon>
        <taxon>Nocardioidaceae</taxon>
        <taxon>Nocardioides</taxon>
    </lineage>
</organism>
<keyword evidence="4" id="KW-1005">Bacterial flagellum biogenesis</keyword>
<dbReference type="InterPro" id="IPR036584">
    <property type="entry name" value="FliS_sf"/>
</dbReference>
<protein>
    <submittedName>
        <fullName evidence="6">Flagellar protein FliS</fullName>
    </submittedName>
</protein>
<evidence type="ECO:0000313" key="6">
    <source>
        <dbReference type="EMBL" id="NYI45914.1"/>
    </source>
</evidence>
<sequence>MYATRSVHSAQSAYRENAVATASPARLLVMLVERLVLDGERALAAQQSGDWPAAHQHLLHAQDIVVELESSLDVDRMPAGPQLLSLYQYLRGCLVEANVKRDPAKSEEALGLARQLCDTWREAAMAAAIQ</sequence>
<dbReference type="Pfam" id="PF02561">
    <property type="entry name" value="FliS"/>
    <property type="match status" value="1"/>
</dbReference>
<dbReference type="PANTHER" id="PTHR34773">
    <property type="entry name" value="FLAGELLAR SECRETION CHAPERONE FLIS"/>
    <property type="match status" value="1"/>
</dbReference>
<evidence type="ECO:0000313" key="7">
    <source>
        <dbReference type="Proteomes" id="UP000562045"/>
    </source>
</evidence>
<keyword evidence="6" id="KW-0282">Flagellum</keyword>